<evidence type="ECO:0000256" key="1">
    <source>
        <dbReference type="SAM" id="MobiDB-lite"/>
    </source>
</evidence>
<dbReference type="InterPro" id="IPR029068">
    <property type="entry name" value="Glyas_Bleomycin-R_OHBP_Dase"/>
</dbReference>
<evidence type="ECO:0000259" key="2">
    <source>
        <dbReference type="PROSITE" id="PS51819"/>
    </source>
</evidence>
<dbReference type="AlphaFoldDB" id="A0A8T9Q3S3"/>
<dbReference type="RefSeq" id="WP_244673947.1">
    <property type="nucleotide sequence ID" value="NZ_CP095046.1"/>
</dbReference>
<feature type="region of interest" description="Disordered" evidence="1">
    <location>
        <begin position="97"/>
        <end position="159"/>
    </location>
</feature>
<keyword evidence="4" id="KW-1185">Reference proteome</keyword>
<dbReference type="Pfam" id="PF00903">
    <property type="entry name" value="Glyoxalase"/>
    <property type="match status" value="1"/>
</dbReference>
<evidence type="ECO:0000313" key="4">
    <source>
        <dbReference type="Proteomes" id="UP000831796"/>
    </source>
</evidence>
<feature type="domain" description="VOC" evidence="2">
    <location>
        <begin position="2"/>
        <end position="124"/>
    </location>
</feature>
<dbReference type="Proteomes" id="UP000831796">
    <property type="component" value="Chromosome"/>
</dbReference>
<reference evidence="3" key="1">
    <citation type="submission" date="2022-04" db="EMBL/GenBank/DDBJ databases">
        <title>Hymenobacter sp. isolated from the air.</title>
        <authorList>
            <person name="Won M."/>
            <person name="Lee C.-M."/>
            <person name="Woen H.-Y."/>
            <person name="Kwon S.-W."/>
        </authorList>
    </citation>
    <scope>NUCLEOTIDE SEQUENCE</scope>
    <source>
        <strain evidence="3">5116S-3</strain>
    </source>
</reference>
<sequence>MQFDSIRVITNDVPRLVQFYEQISGLPVRQYTEDFAELQTPTATLAIGSTRTLQFGGQHVARAAHNSSAILEFRVADVDADYQRLASVLGEAVVQPPRPCPGATVPCSSSTRTATWSTSMLPSRPRPGSATTAKRNPAGPLINGMTAARQRPAEPLQRT</sequence>
<dbReference type="KEGG" id="hcu:MUN79_17600"/>
<protein>
    <recommendedName>
        <fullName evidence="2">VOC domain-containing protein</fullName>
    </recommendedName>
</protein>
<dbReference type="SUPFAM" id="SSF54593">
    <property type="entry name" value="Glyoxalase/Bleomycin resistance protein/Dihydroxybiphenyl dioxygenase"/>
    <property type="match status" value="1"/>
</dbReference>
<feature type="compositionally biased region" description="Low complexity" evidence="1">
    <location>
        <begin position="108"/>
        <end position="119"/>
    </location>
</feature>
<organism evidence="3 4">
    <name type="scientific">Hymenobacter cellulosilyticus</name>
    <dbReference type="NCBI Taxonomy" id="2932248"/>
    <lineage>
        <taxon>Bacteria</taxon>
        <taxon>Pseudomonadati</taxon>
        <taxon>Bacteroidota</taxon>
        <taxon>Cytophagia</taxon>
        <taxon>Cytophagales</taxon>
        <taxon>Hymenobacteraceae</taxon>
        <taxon>Hymenobacter</taxon>
    </lineage>
</organism>
<dbReference type="InterPro" id="IPR004360">
    <property type="entry name" value="Glyas_Fos-R_dOase_dom"/>
</dbReference>
<proteinExistence type="predicted"/>
<dbReference type="Gene3D" id="3.10.180.10">
    <property type="entry name" value="2,3-Dihydroxybiphenyl 1,2-Dioxygenase, domain 1"/>
    <property type="match status" value="1"/>
</dbReference>
<evidence type="ECO:0000313" key="3">
    <source>
        <dbReference type="EMBL" id="UOQ70528.1"/>
    </source>
</evidence>
<dbReference type="InterPro" id="IPR037523">
    <property type="entry name" value="VOC_core"/>
</dbReference>
<dbReference type="EMBL" id="CP095046">
    <property type="protein sequence ID" value="UOQ70528.1"/>
    <property type="molecule type" value="Genomic_DNA"/>
</dbReference>
<dbReference type="PROSITE" id="PS51819">
    <property type="entry name" value="VOC"/>
    <property type="match status" value="1"/>
</dbReference>
<name>A0A8T9Q3S3_9BACT</name>
<gene>
    <name evidence="3" type="ORF">MUN79_17600</name>
</gene>
<accession>A0A8T9Q3S3</accession>